<dbReference type="Proteomes" id="UP000178574">
    <property type="component" value="Unassembled WGS sequence"/>
</dbReference>
<proteinExistence type="predicted"/>
<dbReference type="EMBL" id="MHQD01000012">
    <property type="protein sequence ID" value="OGZ96436.1"/>
    <property type="molecule type" value="Genomic_DNA"/>
</dbReference>
<protein>
    <submittedName>
        <fullName evidence="2">Uncharacterized protein</fullName>
    </submittedName>
</protein>
<sequence length="216" mass="24874">MEFFFLSIPGVLALFVSALLLWRGFSGGRGQNSGDERAARAEADRIIRGAEKRASDIFNDSEALHERISERFETLVKEFLDAEIARLSSAAERLSVEYENLSQEARGTYMRVMDEVSKKVSDEARRGITQFEDFVRGEMARYERLTDQGLEEWRRTMQVEVEKKKTAALLRVEKSIYRILFFVSKEVLGHAIDLEEHQALVIRALEDAKRQGFFDI</sequence>
<name>A0A1G2KAH5_9BACT</name>
<feature type="coiled-coil region" evidence="1">
    <location>
        <begin position="77"/>
        <end position="104"/>
    </location>
</feature>
<accession>A0A1G2KAH5</accession>
<evidence type="ECO:0000256" key="1">
    <source>
        <dbReference type="SAM" id="Coils"/>
    </source>
</evidence>
<keyword evidence="1" id="KW-0175">Coiled coil</keyword>
<evidence type="ECO:0000313" key="2">
    <source>
        <dbReference type="EMBL" id="OGZ96436.1"/>
    </source>
</evidence>
<reference evidence="2 3" key="1">
    <citation type="journal article" date="2016" name="Nat. Commun.">
        <title>Thousands of microbial genomes shed light on interconnected biogeochemical processes in an aquifer system.</title>
        <authorList>
            <person name="Anantharaman K."/>
            <person name="Brown C.T."/>
            <person name="Hug L.A."/>
            <person name="Sharon I."/>
            <person name="Castelle C.J."/>
            <person name="Probst A.J."/>
            <person name="Thomas B.C."/>
            <person name="Singh A."/>
            <person name="Wilkins M.J."/>
            <person name="Karaoz U."/>
            <person name="Brodie E.L."/>
            <person name="Williams K.H."/>
            <person name="Hubbard S.S."/>
            <person name="Banfield J.F."/>
        </authorList>
    </citation>
    <scope>NUCLEOTIDE SEQUENCE [LARGE SCALE GENOMIC DNA]</scope>
</reference>
<comment type="caution">
    <text evidence="2">The sequence shown here is derived from an EMBL/GenBank/DDBJ whole genome shotgun (WGS) entry which is preliminary data.</text>
</comment>
<dbReference type="AlphaFoldDB" id="A0A1G2KAH5"/>
<organism evidence="2 3">
    <name type="scientific">Candidatus Sungbacteria bacterium RIFCSPHIGHO2_01_FULL_50_25</name>
    <dbReference type="NCBI Taxonomy" id="1802265"/>
    <lineage>
        <taxon>Bacteria</taxon>
        <taxon>Candidatus Sungiibacteriota</taxon>
    </lineage>
</organism>
<gene>
    <name evidence="2" type="ORF">A2847_02270</name>
</gene>
<evidence type="ECO:0000313" key="3">
    <source>
        <dbReference type="Proteomes" id="UP000178574"/>
    </source>
</evidence>